<reference evidence="1 2" key="1">
    <citation type="submission" date="2016-10" db="EMBL/GenBank/DDBJ databases">
        <authorList>
            <person name="de Groot N.N."/>
        </authorList>
    </citation>
    <scope>NUCLEOTIDE SEQUENCE [LARGE SCALE GENOMIC DNA]</scope>
    <source>
        <strain evidence="1 2">DSM 12130</strain>
    </source>
</reference>
<evidence type="ECO:0000313" key="1">
    <source>
        <dbReference type="EMBL" id="SDO84820.1"/>
    </source>
</evidence>
<organism evidence="1 2">
    <name type="scientific">Desulforhopalus singaporensis</name>
    <dbReference type="NCBI Taxonomy" id="91360"/>
    <lineage>
        <taxon>Bacteria</taxon>
        <taxon>Pseudomonadati</taxon>
        <taxon>Thermodesulfobacteriota</taxon>
        <taxon>Desulfobulbia</taxon>
        <taxon>Desulfobulbales</taxon>
        <taxon>Desulfocapsaceae</taxon>
        <taxon>Desulforhopalus</taxon>
    </lineage>
</organism>
<name>A0A1H0MXH4_9BACT</name>
<proteinExistence type="predicted"/>
<dbReference type="EMBL" id="FNJI01000006">
    <property type="protein sequence ID" value="SDO84820.1"/>
    <property type="molecule type" value="Genomic_DNA"/>
</dbReference>
<dbReference type="Proteomes" id="UP000199073">
    <property type="component" value="Unassembled WGS sequence"/>
</dbReference>
<gene>
    <name evidence="1" type="ORF">SAMN05660330_01218</name>
</gene>
<dbReference type="AlphaFoldDB" id="A0A1H0MXH4"/>
<evidence type="ECO:0008006" key="3">
    <source>
        <dbReference type="Google" id="ProtNLM"/>
    </source>
</evidence>
<protein>
    <recommendedName>
        <fullName evidence="3">Tryptophan synthase subunit beta like protein</fullName>
    </recommendedName>
</protein>
<sequence>MIYAERDENGNIIALRNNPVEPDQQEISTEELETFLSEYDQNKTISAFFRKLDNEVIRVLDDLVDLLVMKNIIKITDLPEQAQQKLGNRKRIRSKIQDNCILDEDEIL</sequence>
<accession>A0A1H0MXH4</accession>
<dbReference type="OrthoDB" id="8527830at2"/>
<dbReference type="RefSeq" id="WP_092220799.1">
    <property type="nucleotide sequence ID" value="NZ_FNJI01000006.1"/>
</dbReference>
<keyword evidence="2" id="KW-1185">Reference proteome</keyword>
<dbReference type="STRING" id="91360.SAMN05660330_01218"/>
<evidence type="ECO:0000313" key="2">
    <source>
        <dbReference type="Proteomes" id="UP000199073"/>
    </source>
</evidence>